<feature type="domain" description="Peptidase M48" evidence="9">
    <location>
        <begin position="181"/>
        <end position="369"/>
    </location>
</feature>
<keyword evidence="3 6" id="KW-0378">Hydrolase</keyword>
<evidence type="ECO:0000259" key="9">
    <source>
        <dbReference type="Pfam" id="PF01435"/>
    </source>
</evidence>
<evidence type="ECO:0000256" key="6">
    <source>
        <dbReference type="RuleBase" id="RU003983"/>
    </source>
</evidence>
<feature type="compositionally biased region" description="Polar residues" evidence="7">
    <location>
        <begin position="54"/>
        <end position="66"/>
    </location>
</feature>
<feature type="region of interest" description="Disordered" evidence="7">
    <location>
        <begin position="1"/>
        <end position="74"/>
    </location>
</feature>
<protein>
    <recommendedName>
        <fullName evidence="9">Peptidase M48 domain-containing protein</fullName>
    </recommendedName>
</protein>
<evidence type="ECO:0000256" key="3">
    <source>
        <dbReference type="ARBA" id="ARBA00022801"/>
    </source>
</evidence>
<comment type="caution">
    <text evidence="10">The sequence shown here is derived from an EMBL/GenBank/DDBJ whole genome shotgun (WGS) entry which is preliminary data.</text>
</comment>
<name>A0ABR4ELL1_9PEZI</name>
<feature type="transmembrane region" description="Helical" evidence="8">
    <location>
        <begin position="270"/>
        <end position="301"/>
    </location>
</feature>
<evidence type="ECO:0000313" key="10">
    <source>
        <dbReference type="EMBL" id="KAL2283302.1"/>
    </source>
</evidence>
<dbReference type="PANTHER" id="PTHR22726:SF1">
    <property type="entry name" value="METALLOENDOPEPTIDASE OMA1, MITOCHONDRIAL"/>
    <property type="match status" value="1"/>
</dbReference>
<keyword evidence="2" id="KW-0479">Metal-binding</keyword>
<evidence type="ECO:0000256" key="4">
    <source>
        <dbReference type="ARBA" id="ARBA00022833"/>
    </source>
</evidence>
<dbReference type="InterPro" id="IPR001915">
    <property type="entry name" value="Peptidase_M48"/>
</dbReference>
<keyword evidence="1 6" id="KW-0645">Protease</keyword>
<keyword evidence="8" id="KW-0812">Transmembrane</keyword>
<keyword evidence="11" id="KW-1185">Reference proteome</keyword>
<evidence type="ECO:0000256" key="5">
    <source>
        <dbReference type="ARBA" id="ARBA00023049"/>
    </source>
</evidence>
<dbReference type="PANTHER" id="PTHR22726">
    <property type="entry name" value="METALLOENDOPEPTIDASE OMA1"/>
    <property type="match status" value="1"/>
</dbReference>
<dbReference type="CDD" id="cd07331">
    <property type="entry name" value="M48C_Oma1_like"/>
    <property type="match status" value="1"/>
</dbReference>
<dbReference type="Pfam" id="PF01435">
    <property type="entry name" value="Peptidase_M48"/>
    <property type="match status" value="1"/>
</dbReference>
<dbReference type="Gene3D" id="3.30.2010.10">
    <property type="entry name" value="Metalloproteases ('zincins'), catalytic domain"/>
    <property type="match status" value="1"/>
</dbReference>
<evidence type="ECO:0000256" key="7">
    <source>
        <dbReference type="SAM" id="MobiDB-lite"/>
    </source>
</evidence>
<feature type="compositionally biased region" description="Pro residues" evidence="7">
    <location>
        <begin position="33"/>
        <end position="49"/>
    </location>
</feature>
<keyword evidence="5 6" id="KW-0482">Metalloprotease</keyword>
<dbReference type="Proteomes" id="UP001600888">
    <property type="component" value="Unassembled WGS sequence"/>
</dbReference>
<comment type="similarity">
    <text evidence="6">Belongs to the peptidase M48 family.</text>
</comment>
<gene>
    <name evidence="10" type="ORF">FJTKL_09936</name>
</gene>
<reference evidence="10 11" key="1">
    <citation type="submission" date="2024-03" db="EMBL/GenBank/DDBJ databases">
        <title>A high-quality draft genome sequence of Diaporthe vaccinii, a causative agent of upright dieback and viscid rot disease in cranberry plants.</title>
        <authorList>
            <person name="Sarrasin M."/>
            <person name="Lang B.F."/>
            <person name="Burger G."/>
        </authorList>
    </citation>
    <scope>NUCLEOTIDE SEQUENCE [LARGE SCALE GENOMIC DNA]</scope>
    <source>
        <strain evidence="10 11">IS7</strain>
    </source>
</reference>
<keyword evidence="4 6" id="KW-0862">Zinc</keyword>
<evidence type="ECO:0000256" key="1">
    <source>
        <dbReference type="ARBA" id="ARBA00022670"/>
    </source>
</evidence>
<sequence>MASRQCLKWPLPSRMLPRGTMPAHIRRAAPPMLTKPPQTPTRLPRPSPPASALSCRSFSHSSTSLRQMDPRKAPEYDYDPNLGDPWYHHRLRNAKPLVRGNAKTILRSPRTHTVIVVSIALAVAFYFYNLEVVPVSGRRRFNCYSENTVRKMSEMQYRHLIYEMERSGARFLGDWDPRTLMVRRVMARLIPVSGVDADGEDGVEWEVHVIDDRSTANAFVLPGGKVFVYSGILGLARTESQLAAVLGHEIAHNLAKHFGERLSQSIGESFFLGSALMLLAATPLMFVAGWLFGGDLLGLLFSRPMGRMQESEADYIGLMMMAEACYDPREAVTFWQRMDRMHQQSDVEVPEWASTHPSNQHRIERITGWLPKAMEKRDASDCHGTQGFAEMFRRAMARGDVMSGGM</sequence>
<evidence type="ECO:0000256" key="8">
    <source>
        <dbReference type="SAM" id="Phobius"/>
    </source>
</evidence>
<organism evidence="10 11">
    <name type="scientific">Diaporthe vaccinii</name>
    <dbReference type="NCBI Taxonomy" id="105482"/>
    <lineage>
        <taxon>Eukaryota</taxon>
        <taxon>Fungi</taxon>
        <taxon>Dikarya</taxon>
        <taxon>Ascomycota</taxon>
        <taxon>Pezizomycotina</taxon>
        <taxon>Sordariomycetes</taxon>
        <taxon>Sordariomycetidae</taxon>
        <taxon>Diaporthales</taxon>
        <taxon>Diaporthaceae</taxon>
        <taxon>Diaporthe</taxon>
        <taxon>Diaporthe eres species complex</taxon>
    </lineage>
</organism>
<dbReference type="InterPro" id="IPR051156">
    <property type="entry name" value="Mito/Outer_Membr_Metalloprot"/>
</dbReference>
<proteinExistence type="inferred from homology"/>
<feature type="transmembrane region" description="Helical" evidence="8">
    <location>
        <begin position="111"/>
        <end position="128"/>
    </location>
</feature>
<dbReference type="EMBL" id="JBAWTH010000043">
    <property type="protein sequence ID" value="KAL2283302.1"/>
    <property type="molecule type" value="Genomic_DNA"/>
</dbReference>
<comment type="cofactor">
    <cofactor evidence="6">
        <name>Zn(2+)</name>
        <dbReference type="ChEBI" id="CHEBI:29105"/>
    </cofactor>
    <text evidence="6">Binds 1 zinc ion per subunit.</text>
</comment>
<evidence type="ECO:0000313" key="11">
    <source>
        <dbReference type="Proteomes" id="UP001600888"/>
    </source>
</evidence>
<keyword evidence="8" id="KW-0472">Membrane</keyword>
<evidence type="ECO:0000256" key="2">
    <source>
        <dbReference type="ARBA" id="ARBA00022723"/>
    </source>
</evidence>
<keyword evidence="8" id="KW-1133">Transmembrane helix</keyword>
<accession>A0ABR4ELL1</accession>